<dbReference type="Pfam" id="PF02518">
    <property type="entry name" value="HATPase_c"/>
    <property type="match status" value="1"/>
</dbReference>
<dbReference type="GO" id="GO:0016301">
    <property type="term" value="F:kinase activity"/>
    <property type="evidence" value="ECO:0007669"/>
    <property type="project" value="UniProtKB-KW"/>
</dbReference>
<keyword evidence="2 6" id="KW-0418">Kinase</keyword>
<dbReference type="InterPro" id="IPR036890">
    <property type="entry name" value="HATPase_C_sf"/>
</dbReference>
<name>A0ABQ2SBV0_9DEIO</name>
<dbReference type="InterPro" id="IPR003594">
    <property type="entry name" value="HATPase_dom"/>
</dbReference>
<evidence type="ECO:0000259" key="5">
    <source>
        <dbReference type="SMART" id="SM00387"/>
    </source>
</evidence>
<evidence type="ECO:0000256" key="4">
    <source>
        <dbReference type="SAM" id="Phobius"/>
    </source>
</evidence>
<feature type="transmembrane region" description="Helical" evidence="4">
    <location>
        <begin position="70"/>
        <end position="97"/>
    </location>
</feature>
<sequence length="366" mass="39811">MKRITRVSPWPVVSVLCLAFLAMPLLEFWTRPHGLADQTRLLGGLTVFAGAYLITFARERDADAAERQALVAWIVTLAVYLLTLDLIPNGSAVLLIFSGCLIGFQPRRSLLGLNVLATGALFHPVITGQFTPVALQWLIPLGLWLGLSSVLCHLGYRHRQAQRTQAAQDAARGAEAERQRIARDLHDLLGHQLSVLRIKVEVIDALLATPDLRVRQELRDLDQVARDALSELRALVQGYQGGNVQVELTRARWALGAAGVDFEVDAPALPLDAPTEHALALLIREAATNVVRHARASRMHLHLQQEGDTLVCRIHDDGLGGDLTPGQGLRGMQERAQLLGGTVTVTGEGGTHITVTLPTRPATLPL</sequence>
<evidence type="ECO:0000313" key="6">
    <source>
        <dbReference type="EMBL" id="GGS10049.1"/>
    </source>
</evidence>
<keyword evidence="4" id="KW-0812">Transmembrane</keyword>
<dbReference type="RefSeq" id="WP_189074911.1">
    <property type="nucleotide sequence ID" value="NZ_BMQN01000027.1"/>
</dbReference>
<evidence type="ECO:0000313" key="7">
    <source>
        <dbReference type="Proteomes" id="UP000644548"/>
    </source>
</evidence>
<dbReference type="Gene3D" id="3.30.565.10">
    <property type="entry name" value="Histidine kinase-like ATPase, C-terminal domain"/>
    <property type="match status" value="1"/>
</dbReference>
<dbReference type="EMBL" id="BMQN01000027">
    <property type="protein sequence ID" value="GGS10049.1"/>
    <property type="molecule type" value="Genomic_DNA"/>
</dbReference>
<feature type="domain" description="Histidine kinase/HSP90-like ATPase" evidence="5">
    <location>
        <begin position="274"/>
        <end position="361"/>
    </location>
</feature>
<evidence type="ECO:0000256" key="2">
    <source>
        <dbReference type="ARBA" id="ARBA00022777"/>
    </source>
</evidence>
<evidence type="ECO:0000256" key="3">
    <source>
        <dbReference type="ARBA" id="ARBA00023012"/>
    </source>
</evidence>
<keyword evidence="4" id="KW-1133">Transmembrane helix</keyword>
<protein>
    <submittedName>
        <fullName evidence="6">Two-component sensor histidine kinase</fullName>
    </submittedName>
</protein>
<dbReference type="InterPro" id="IPR050482">
    <property type="entry name" value="Sensor_HK_TwoCompSys"/>
</dbReference>
<feature type="transmembrane region" description="Helical" evidence="4">
    <location>
        <begin position="12"/>
        <end position="29"/>
    </location>
</feature>
<dbReference type="SMART" id="SM00387">
    <property type="entry name" value="HATPase_c"/>
    <property type="match status" value="1"/>
</dbReference>
<keyword evidence="7" id="KW-1185">Reference proteome</keyword>
<proteinExistence type="predicted"/>
<gene>
    <name evidence="6" type="ORF">GCM10008960_40300</name>
</gene>
<dbReference type="Pfam" id="PF07730">
    <property type="entry name" value="HisKA_3"/>
    <property type="match status" value="1"/>
</dbReference>
<feature type="transmembrane region" description="Helical" evidence="4">
    <location>
        <begin position="137"/>
        <end position="156"/>
    </location>
</feature>
<comment type="caution">
    <text evidence="6">The sequence shown here is derived from an EMBL/GenBank/DDBJ whole genome shotgun (WGS) entry which is preliminary data.</text>
</comment>
<evidence type="ECO:0000256" key="1">
    <source>
        <dbReference type="ARBA" id="ARBA00022679"/>
    </source>
</evidence>
<dbReference type="CDD" id="cd16917">
    <property type="entry name" value="HATPase_UhpB-NarQ-NarX-like"/>
    <property type="match status" value="1"/>
</dbReference>
<dbReference type="InterPro" id="IPR011712">
    <property type="entry name" value="Sig_transdc_His_kin_sub3_dim/P"/>
</dbReference>
<keyword evidence="3" id="KW-0902">Two-component regulatory system</keyword>
<dbReference type="Gene3D" id="1.20.5.1930">
    <property type="match status" value="1"/>
</dbReference>
<feature type="transmembrane region" description="Helical" evidence="4">
    <location>
        <begin position="41"/>
        <end position="58"/>
    </location>
</feature>
<dbReference type="PANTHER" id="PTHR24421">
    <property type="entry name" value="NITRATE/NITRITE SENSOR PROTEIN NARX-RELATED"/>
    <property type="match status" value="1"/>
</dbReference>
<organism evidence="6 7">
    <name type="scientific">Deinococcus sedimenti</name>
    <dbReference type="NCBI Taxonomy" id="1867090"/>
    <lineage>
        <taxon>Bacteria</taxon>
        <taxon>Thermotogati</taxon>
        <taxon>Deinococcota</taxon>
        <taxon>Deinococci</taxon>
        <taxon>Deinococcales</taxon>
        <taxon>Deinococcaceae</taxon>
        <taxon>Deinococcus</taxon>
    </lineage>
</organism>
<keyword evidence="1" id="KW-0808">Transferase</keyword>
<dbReference type="SUPFAM" id="SSF55874">
    <property type="entry name" value="ATPase domain of HSP90 chaperone/DNA topoisomerase II/histidine kinase"/>
    <property type="match status" value="1"/>
</dbReference>
<accession>A0ABQ2SBV0</accession>
<keyword evidence="4" id="KW-0472">Membrane</keyword>
<dbReference type="PANTHER" id="PTHR24421:SF63">
    <property type="entry name" value="SENSOR HISTIDINE KINASE DESK"/>
    <property type="match status" value="1"/>
</dbReference>
<reference evidence="7" key="1">
    <citation type="journal article" date="2019" name="Int. J. Syst. Evol. Microbiol.">
        <title>The Global Catalogue of Microorganisms (GCM) 10K type strain sequencing project: providing services to taxonomists for standard genome sequencing and annotation.</title>
        <authorList>
            <consortium name="The Broad Institute Genomics Platform"/>
            <consortium name="The Broad Institute Genome Sequencing Center for Infectious Disease"/>
            <person name="Wu L."/>
            <person name="Ma J."/>
        </authorList>
    </citation>
    <scope>NUCLEOTIDE SEQUENCE [LARGE SCALE GENOMIC DNA]</scope>
    <source>
        <strain evidence="7">JCM 31405</strain>
    </source>
</reference>
<dbReference type="Proteomes" id="UP000644548">
    <property type="component" value="Unassembled WGS sequence"/>
</dbReference>